<evidence type="ECO:0000313" key="1">
    <source>
        <dbReference type="WBParaSite" id="maker-PairedContig_105-snap-gene-0.5-mRNA-1"/>
    </source>
</evidence>
<protein>
    <submittedName>
        <fullName evidence="1">Uncharacterized protein</fullName>
    </submittedName>
</protein>
<proteinExistence type="predicted"/>
<name>A0A1I8E8S2_WUCBA</name>
<dbReference type="AlphaFoldDB" id="A0A1I8E8S2"/>
<sequence>MPLFLEEKSQIIVGMVPVIKKVHPSQHLVSPSRHFSKSSNRFDKSLFWHPFISFIPYQVHMKQSFHRATSRMHFTHYGTCKVLKCKELKLFPCVPMYSEVWINNKDCRLINEWVDEDKMKDAGELIVSNDSSANFSYDYYEVSTFFNLTNHNC</sequence>
<organism evidence="1">
    <name type="scientific">Wuchereria bancrofti</name>
    <dbReference type="NCBI Taxonomy" id="6293"/>
    <lineage>
        <taxon>Eukaryota</taxon>
        <taxon>Metazoa</taxon>
        <taxon>Ecdysozoa</taxon>
        <taxon>Nematoda</taxon>
        <taxon>Chromadorea</taxon>
        <taxon>Rhabditida</taxon>
        <taxon>Spirurina</taxon>
        <taxon>Spiruromorpha</taxon>
        <taxon>Filarioidea</taxon>
        <taxon>Onchocercidae</taxon>
        <taxon>Wuchereria</taxon>
    </lineage>
</organism>
<dbReference type="WBParaSite" id="maker-PairedContig_105-snap-gene-0.5-mRNA-1">
    <property type="protein sequence ID" value="maker-PairedContig_105-snap-gene-0.5-mRNA-1"/>
    <property type="gene ID" value="maker-PairedContig_105-snap-gene-0.5"/>
</dbReference>
<accession>A0A1I8E8S2</accession>
<reference evidence="1" key="1">
    <citation type="submission" date="2016-11" db="UniProtKB">
        <authorList>
            <consortium name="WormBaseParasite"/>
        </authorList>
    </citation>
    <scope>IDENTIFICATION</scope>
    <source>
        <strain evidence="1">pt0022</strain>
    </source>
</reference>